<feature type="region of interest" description="Disordered" evidence="1">
    <location>
        <begin position="1"/>
        <end position="28"/>
    </location>
</feature>
<sequence length="163" mass="18494">MKLIQTRQKDTPTDMVPPQPPQTTPYIASPAYRSRSLGARCQTLSPQLKRWGYFDSPQPHLAMLPSINYPTCRKPCGQEFRGLANRICLFEQRASRKRMGCEGDAVWEEGRRCGRICARKQSVSCASPPADCNAAWEAPGIAKKNIYGRNDRCRRLCSLTLWF</sequence>
<protein>
    <submittedName>
        <fullName evidence="2">Uncharacterized protein</fullName>
    </submittedName>
</protein>
<organism evidence="2 3">
    <name type="scientific">Amniculicola lignicola CBS 123094</name>
    <dbReference type="NCBI Taxonomy" id="1392246"/>
    <lineage>
        <taxon>Eukaryota</taxon>
        <taxon>Fungi</taxon>
        <taxon>Dikarya</taxon>
        <taxon>Ascomycota</taxon>
        <taxon>Pezizomycotina</taxon>
        <taxon>Dothideomycetes</taxon>
        <taxon>Pleosporomycetidae</taxon>
        <taxon>Pleosporales</taxon>
        <taxon>Amniculicolaceae</taxon>
        <taxon>Amniculicola</taxon>
    </lineage>
</organism>
<evidence type="ECO:0000313" key="3">
    <source>
        <dbReference type="Proteomes" id="UP000799779"/>
    </source>
</evidence>
<dbReference type="Proteomes" id="UP000799779">
    <property type="component" value="Unassembled WGS sequence"/>
</dbReference>
<evidence type="ECO:0000313" key="2">
    <source>
        <dbReference type="EMBL" id="KAF1997822.1"/>
    </source>
</evidence>
<keyword evidence="3" id="KW-1185">Reference proteome</keyword>
<proteinExistence type="predicted"/>
<accession>A0A6A5W7S9</accession>
<dbReference type="EMBL" id="ML977609">
    <property type="protein sequence ID" value="KAF1997822.1"/>
    <property type="molecule type" value="Genomic_DNA"/>
</dbReference>
<evidence type="ECO:0000256" key="1">
    <source>
        <dbReference type="SAM" id="MobiDB-lite"/>
    </source>
</evidence>
<gene>
    <name evidence="2" type="ORF">P154DRAFT_272301</name>
</gene>
<name>A0A6A5W7S9_9PLEO</name>
<reference evidence="2" key="1">
    <citation type="journal article" date="2020" name="Stud. Mycol.">
        <title>101 Dothideomycetes genomes: a test case for predicting lifestyles and emergence of pathogens.</title>
        <authorList>
            <person name="Haridas S."/>
            <person name="Albert R."/>
            <person name="Binder M."/>
            <person name="Bloem J."/>
            <person name="Labutti K."/>
            <person name="Salamov A."/>
            <person name="Andreopoulos B."/>
            <person name="Baker S."/>
            <person name="Barry K."/>
            <person name="Bills G."/>
            <person name="Bluhm B."/>
            <person name="Cannon C."/>
            <person name="Castanera R."/>
            <person name="Culley D."/>
            <person name="Daum C."/>
            <person name="Ezra D."/>
            <person name="Gonzalez J."/>
            <person name="Henrissat B."/>
            <person name="Kuo A."/>
            <person name="Liang C."/>
            <person name="Lipzen A."/>
            <person name="Lutzoni F."/>
            <person name="Magnuson J."/>
            <person name="Mondo S."/>
            <person name="Nolan M."/>
            <person name="Ohm R."/>
            <person name="Pangilinan J."/>
            <person name="Park H.-J."/>
            <person name="Ramirez L."/>
            <person name="Alfaro M."/>
            <person name="Sun H."/>
            <person name="Tritt A."/>
            <person name="Yoshinaga Y."/>
            <person name="Zwiers L.-H."/>
            <person name="Turgeon B."/>
            <person name="Goodwin S."/>
            <person name="Spatafora J."/>
            <person name="Crous P."/>
            <person name="Grigoriev I."/>
        </authorList>
    </citation>
    <scope>NUCLEOTIDE SEQUENCE</scope>
    <source>
        <strain evidence="2">CBS 123094</strain>
    </source>
</reference>
<dbReference type="AlphaFoldDB" id="A0A6A5W7S9"/>